<evidence type="ECO:0000256" key="4">
    <source>
        <dbReference type="ARBA" id="ARBA00022692"/>
    </source>
</evidence>
<evidence type="ECO:0000256" key="6">
    <source>
        <dbReference type="ARBA" id="ARBA00023004"/>
    </source>
</evidence>
<dbReference type="PANTHER" id="PTHR32552:SF68">
    <property type="entry name" value="FERRICHROME OUTER MEMBRANE TRANSPORTER_PHAGE RECEPTOR"/>
    <property type="match status" value="1"/>
</dbReference>
<protein>
    <submittedName>
        <fullName evidence="13">TonB-dependent receptor</fullName>
    </submittedName>
</protein>
<keyword evidence="9" id="KW-0472">Membrane</keyword>
<dbReference type="Pfam" id="PF00593">
    <property type="entry name" value="TonB_dep_Rec_b-barrel"/>
    <property type="match status" value="1"/>
</dbReference>
<comment type="subcellular location">
    <subcellularLocation>
        <location evidence="1">Cell outer membrane</location>
        <topology evidence="1">Multi-pass membrane protein</topology>
    </subcellularLocation>
</comment>
<dbReference type="SUPFAM" id="SSF56935">
    <property type="entry name" value="Porins"/>
    <property type="match status" value="1"/>
</dbReference>
<evidence type="ECO:0000256" key="1">
    <source>
        <dbReference type="ARBA" id="ARBA00004571"/>
    </source>
</evidence>
<gene>
    <name evidence="13" type="ORF">MNB_SM-4-1214</name>
</gene>
<dbReference type="GO" id="GO:0009279">
    <property type="term" value="C:cell outer membrane"/>
    <property type="evidence" value="ECO:0007669"/>
    <property type="project" value="UniProtKB-SubCell"/>
</dbReference>
<evidence type="ECO:0000256" key="2">
    <source>
        <dbReference type="ARBA" id="ARBA00022448"/>
    </source>
</evidence>
<dbReference type="CDD" id="cd01347">
    <property type="entry name" value="ligand_gated_channel"/>
    <property type="match status" value="1"/>
</dbReference>
<evidence type="ECO:0000256" key="9">
    <source>
        <dbReference type="ARBA" id="ARBA00023136"/>
    </source>
</evidence>
<feature type="domain" description="TonB-dependent receptor plug" evidence="12">
    <location>
        <begin position="37"/>
        <end position="145"/>
    </location>
</feature>
<dbReference type="AlphaFoldDB" id="A0A1W1CLA5"/>
<evidence type="ECO:0000256" key="8">
    <source>
        <dbReference type="ARBA" id="ARBA00023077"/>
    </source>
</evidence>
<accession>A0A1W1CLA5</accession>
<evidence type="ECO:0000256" key="5">
    <source>
        <dbReference type="ARBA" id="ARBA00022729"/>
    </source>
</evidence>
<keyword evidence="8" id="KW-0798">TonB box</keyword>
<dbReference type="InterPro" id="IPR036942">
    <property type="entry name" value="Beta-barrel_TonB_sf"/>
</dbReference>
<dbReference type="GO" id="GO:0015344">
    <property type="term" value="F:siderophore uptake transmembrane transporter activity"/>
    <property type="evidence" value="ECO:0007669"/>
    <property type="project" value="TreeGrafter"/>
</dbReference>
<dbReference type="InterPro" id="IPR012910">
    <property type="entry name" value="Plug_dom"/>
</dbReference>
<feature type="domain" description="TonB-dependent receptor-like beta-barrel" evidence="11">
    <location>
        <begin position="169"/>
        <end position="649"/>
    </location>
</feature>
<dbReference type="InterPro" id="IPR000531">
    <property type="entry name" value="Beta-barrel_TonB"/>
</dbReference>
<reference evidence="13" key="1">
    <citation type="submission" date="2016-10" db="EMBL/GenBank/DDBJ databases">
        <authorList>
            <person name="de Groot N.N."/>
        </authorList>
    </citation>
    <scope>NUCLEOTIDE SEQUENCE</scope>
</reference>
<dbReference type="InterPro" id="IPR037066">
    <property type="entry name" value="Plug_dom_sf"/>
</dbReference>
<dbReference type="InterPro" id="IPR039426">
    <property type="entry name" value="TonB-dep_rcpt-like"/>
</dbReference>
<sequence>MKKSILYVYLVTSALLAESFVDIEPISVTATGVSEKVIEQPLSITTKDEQEIQLDQVIFQKDLLNSLSGVRIEQTGSVIGHMTSIRMPMTTGPYYLFMQDGIPVQSSGFFNHNGLAYTTFQSATSVEVLKGAGTALYGSDAIAAVINVKSAKTPSKSKEVSVKGMLGSYGYVTTGVELSDTIDENNAYRANMSYMHSDGWRDHTKSDRVEANIRYDHTLNDDNDVKILFNFSKTEAEQADSFNDYKNIENASTAASDDPNYFTALQITDVSRKFDYAKISAEFSNYSFNDLEITLTPYVRYNRNRFVATWEKNLPSNDNELSTLGFLQRNTYEKNWGKIVFGFDTEYTKSSLKYTQDFDITTTGFGGATYTEGSLYDYDVNYFAIAPYLHVDYMITSQLKLSPGLRYDYNTYDYTNNLTANSSDSSNTYYRPGSRTDSYNHLSPKLALSYMPQRDLNLYVRYANGFRVPQATRLYSVKVGYEKINLKAENSNTYELGIKKSFSKKSFLEVAAYYMTIDDTIVRDSTTGGYRNGGASIHKGVELTLRSAITKEWESSLSYTYTMHNYDNDVKLKNNEIASAPNNLANARLFYIPTYLYGLNIMAEWQYVGEYWMDDAHTVDKYKGYSIANIKADYTYSKHLRVYTKVTNLTNERYAVNARYAYGKSDYTPADPRGLYAGLEYKW</sequence>
<keyword evidence="3" id="KW-0410">Iron transport</keyword>
<evidence type="ECO:0000256" key="7">
    <source>
        <dbReference type="ARBA" id="ARBA00023065"/>
    </source>
</evidence>
<evidence type="ECO:0000256" key="10">
    <source>
        <dbReference type="ARBA" id="ARBA00023237"/>
    </source>
</evidence>
<evidence type="ECO:0000313" key="13">
    <source>
        <dbReference type="EMBL" id="SFV66549.1"/>
    </source>
</evidence>
<name>A0A1W1CLA5_9ZZZZ</name>
<dbReference type="Gene3D" id="2.40.170.20">
    <property type="entry name" value="TonB-dependent receptor, beta-barrel domain"/>
    <property type="match status" value="1"/>
</dbReference>
<evidence type="ECO:0000259" key="12">
    <source>
        <dbReference type="Pfam" id="PF07715"/>
    </source>
</evidence>
<dbReference type="Pfam" id="PF07715">
    <property type="entry name" value="Plug"/>
    <property type="match status" value="1"/>
</dbReference>
<evidence type="ECO:0000259" key="11">
    <source>
        <dbReference type="Pfam" id="PF00593"/>
    </source>
</evidence>
<organism evidence="13">
    <name type="scientific">hydrothermal vent metagenome</name>
    <dbReference type="NCBI Taxonomy" id="652676"/>
    <lineage>
        <taxon>unclassified sequences</taxon>
        <taxon>metagenomes</taxon>
        <taxon>ecological metagenomes</taxon>
    </lineage>
</organism>
<dbReference type="PROSITE" id="PS52016">
    <property type="entry name" value="TONB_DEPENDENT_REC_3"/>
    <property type="match status" value="1"/>
</dbReference>
<keyword evidence="13" id="KW-0675">Receptor</keyword>
<dbReference type="Gene3D" id="2.170.130.10">
    <property type="entry name" value="TonB-dependent receptor, plug domain"/>
    <property type="match status" value="1"/>
</dbReference>
<keyword evidence="7" id="KW-0406">Ion transport</keyword>
<keyword evidence="6" id="KW-0408">Iron</keyword>
<dbReference type="EMBL" id="FPHF01000092">
    <property type="protein sequence ID" value="SFV66549.1"/>
    <property type="molecule type" value="Genomic_DNA"/>
</dbReference>
<keyword evidence="10" id="KW-0998">Cell outer membrane</keyword>
<keyword evidence="2" id="KW-0813">Transport</keyword>
<keyword evidence="4" id="KW-0812">Transmembrane</keyword>
<proteinExistence type="predicted"/>
<keyword evidence="5" id="KW-0732">Signal</keyword>
<evidence type="ECO:0000256" key="3">
    <source>
        <dbReference type="ARBA" id="ARBA00022496"/>
    </source>
</evidence>
<dbReference type="PANTHER" id="PTHR32552">
    <property type="entry name" value="FERRICHROME IRON RECEPTOR-RELATED"/>
    <property type="match status" value="1"/>
</dbReference>